<dbReference type="SUPFAM" id="SSF55781">
    <property type="entry name" value="GAF domain-like"/>
    <property type="match status" value="1"/>
</dbReference>
<dbReference type="InterPro" id="IPR050707">
    <property type="entry name" value="HTH_MetabolicPath_Reg"/>
</dbReference>
<sequence length="260" mass="27595">MSVGPRPDGVKGWCVADMVGKALRVLSLLGEYPDGVGLSELARRAGYPVSTTHRLLSSLQEQGFARSDPGSKRYALGLRLFELGQRVSHARGFAGVALPVLRTLTEQTGEPTLMAVLDGHEQLYVHSVQGPRQIQIRGEPGQRGPLHCTSMGKCLVAFAPERAALVESLELTALSPRTITSRADFAREIASVRARGYAVADEEHEPGIRAVGVPVLAPDGTAIAAVSTAAPAYRVTMAELEAFVPALQAAARELAASLPR</sequence>
<dbReference type="InterPro" id="IPR005471">
    <property type="entry name" value="Tscrpt_reg_IclR_N"/>
</dbReference>
<dbReference type="SUPFAM" id="SSF46785">
    <property type="entry name" value="Winged helix' DNA-binding domain"/>
    <property type="match status" value="1"/>
</dbReference>
<dbReference type="InterPro" id="IPR014757">
    <property type="entry name" value="Tscrpt_reg_IclR_C"/>
</dbReference>
<evidence type="ECO:0000259" key="5">
    <source>
        <dbReference type="PROSITE" id="PS51078"/>
    </source>
</evidence>
<dbReference type="PROSITE" id="PS51078">
    <property type="entry name" value="ICLR_ED"/>
    <property type="match status" value="1"/>
</dbReference>
<keyword evidence="1" id="KW-0805">Transcription regulation</keyword>
<dbReference type="Pfam" id="PF09339">
    <property type="entry name" value="HTH_IclR"/>
    <property type="match status" value="1"/>
</dbReference>
<dbReference type="Gene3D" id="3.30.450.40">
    <property type="match status" value="1"/>
</dbReference>
<evidence type="ECO:0000256" key="3">
    <source>
        <dbReference type="ARBA" id="ARBA00023163"/>
    </source>
</evidence>
<accession>A0ABX0SQG7</accession>
<evidence type="ECO:0000256" key="1">
    <source>
        <dbReference type="ARBA" id="ARBA00023015"/>
    </source>
</evidence>
<dbReference type="RefSeq" id="WP_243871249.1">
    <property type="nucleotide sequence ID" value="NZ_JAANOU010000001.1"/>
</dbReference>
<dbReference type="InterPro" id="IPR029016">
    <property type="entry name" value="GAF-like_dom_sf"/>
</dbReference>
<reference evidence="6 7" key="1">
    <citation type="submission" date="2020-03" db="EMBL/GenBank/DDBJ databases">
        <title>Sequencing the genomes of 1000 actinobacteria strains.</title>
        <authorList>
            <person name="Klenk H.-P."/>
        </authorList>
    </citation>
    <scope>NUCLEOTIDE SEQUENCE [LARGE SCALE GENOMIC DNA]</scope>
    <source>
        <strain evidence="6 7">DSM 45668</strain>
    </source>
</reference>
<gene>
    <name evidence="6" type="ORF">FHX46_001731</name>
</gene>
<dbReference type="Gene3D" id="1.10.10.10">
    <property type="entry name" value="Winged helix-like DNA-binding domain superfamily/Winged helix DNA-binding domain"/>
    <property type="match status" value="1"/>
</dbReference>
<dbReference type="InterPro" id="IPR036388">
    <property type="entry name" value="WH-like_DNA-bd_sf"/>
</dbReference>
<proteinExistence type="predicted"/>
<evidence type="ECO:0000259" key="4">
    <source>
        <dbReference type="PROSITE" id="PS51077"/>
    </source>
</evidence>
<feature type="domain" description="HTH iclR-type" evidence="4">
    <location>
        <begin position="16"/>
        <end position="78"/>
    </location>
</feature>
<name>A0ABX0SQG7_9PSEU</name>
<keyword evidence="7" id="KW-1185">Reference proteome</keyword>
<feature type="domain" description="IclR-ED" evidence="5">
    <location>
        <begin position="79"/>
        <end position="260"/>
    </location>
</feature>
<dbReference type="PANTHER" id="PTHR30136">
    <property type="entry name" value="HELIX-TURN-HELIX TRANSCRIPTIONAL REGULATOR, ICLR FAMILY"/>
    <property type="match status" value="1"/>
</dbReference>
<evidence type="ECO:0000313" key="7">
    <source>
        <dbReference type="Proteomes" id="UP000754495"/>
    </source>
</evidence>
<dbReference type="GO" id="GO:0003677">
    <property type="term" value="F:DNA binding"/>
    <property type="evidence" value="ECO:0007669"/>
    <property type="project" value="UniProtKB-KW"/>
</dbReference>
<evidence type="ECO:0000256" key="2">
    <source>
        <dbReference type="ARBA" id="ARBA00023125"/>
    </source>
</evidence>
<keyword evidence="3" id="KW-0804">Transcription</keyword>
<dbReference type="PROSITE" id="PS51077">
    <property type="entry name" value="HTH_ICLR"/>
    <property type="match status" value="1"/>
</dbReference>
<dbReference type="SMART" id="SM00346">
    <property type="entry name" value="HTH_ICLR"/>
    <property type="match status" value="1"/>
</dbReference>
<dbReference type="EMBL" id="JAANOU010000001">
    <property type="protein sequence ID" value="NIH79201.1"/>
    <property type="molecule type" value="Genomic_DNA"/>
</dbReference>
<protein>
    <submittedName>
        <fullName evidence="6">DNA-binding IclR family transcriptional regulator</fullName>
    </submittedName>
</protein>
<dbReference type="Pfam" id="PF01614">
    <property type="entry name" value="IclR_C"/>
    <property type="match status" value="1"/>
</dbReference>
<dbReference type="InterPro" id="IPR036390">
    <property type="entry name" value="WH_DNA-bd_sf"/>
</dbReference>
<dbReference type="PANTHER" id="PTHR30136:SF35">
    <property type="entry name" value="HTH-TYPE TRANSCRIPTIONAL REGULATOR RV1719"/>
    <property type="match status" value="1"/>
</dbReference>
<keyword evidence="2 6" id="KW-0238">DNA-binding</keyword>
<organism evidence="6 7">
    <name type="scientific">Amycolatopsis viridis</name>
    <dbReference type="NCBI Taxonomy" id="185678"/>
    <lineage>
        <taxon>Bacteria</taxon>
        <taxon>Bacillati</taxon>
        <taxon>Actinomycetota</taxon>
        <taxon>Actinomycetes</taxon>
        <taxon>Pseudonocardiales</taxon>
        <taxon>Pseudonocardiaceae</taxon>
        <taxon>Amycolatopsis</taxon>
    </lineage>
</organism>
<dbReference type="Proteomes" id="UP000754495">
    <property type="component" value="Unassembled WGS sequence"/>
</dbReference>
<evidence type="ECO:0000313" key="6">
    <source>
        <dbReference type="EMBL" id="NIH79201.1"/>
    </source>
</evidence>
<comment type="caution">
    <text evidence="6">The sequence shown here is derived from an EMBL/GenBank/DDBJ whole genome shotgun (WGS) entry which is preliminary data.</text>
</comment>